<comment type="caution">
    <text evidence="3">The sequence shown here is derived from an EMBL/GenBank/DDBJ whole genome shotgun (WGS) entry which is preliminary data.</text>
</comment>
<protein>
    <submittedName>
        <fullName evidence="3">Uncharacterized protein</fullName>
    </submittedName>
</protein>
<evidence type="ECO:0000313" key="4">
    <source>
        <dbReference type="Proteomes" id="UP000037084"/>
    </source>
</evidence>
<feature type="transmembrane region" description="Helical" evidence="2">
    <location>
        <begin position="87"/>
        <end position="113"/>
    </location>
</feature>
<evidence type="ECO:0000256" key="1">
    <source>
        <dbReference type="SAM" id="MobiDB-lite"/>
    </source>
</evidence>
<gene>
    <name evidence="3" type="ORF">ADK75_27935</name>
</gene>
<dbReference type="AlphaFoldDB" id="A0A0L8M747"/>
<feature type="transmembrane region" description="Helical" evidence="2">
    <location>
        <begin position="161"/>
        <end position="186"/>
    </location>
</feature>
<dbReference type="EMBL" id="LGUV01000353">
    <property type="protein sequence ID" value="KOG46216.1"/>
    <property type="molecule type" value="Genomic_DNA"/>
</dbReference>
<sequence length="230" mass="22795">MSFGEPHNPYGQQPPQAPQGQPGYGYPQQAPQGVPPQGGYAYPQQAPQAYPGGPAGYPGGPGGYPGGPGGYPGAHMEMPGGAKAARVILFILGSLQALAGLFVIIGGAVFAAALSGSSSSSADEAGTAVGVGFVIGGLVVIGLALWPFLTAAKMGKGRNGVRVSGIVYGSIQTFFAVMSVLVNLAAAGASEHSAGPTAITVLPALVSLALGLTIVIGLAKAGDYFKRPAY</sequence>
<organism evidence="3 4">
    <name type="scientific">Streptomyces virginiae</name>
    <name type="common">Streptomyces cinnamonensis</name>
    <dbReference type="NCBI Taxonomy" id="1961"/>
    <lineage>
        <taxon>Bacteria</taxon>
        <taxon>Bacillati</taxon>
        <taxon>Actinomycetota</taxon>
        <taxon>Actinomycetes</taxon>
        <taxon>Kitasatosporales</taxon>
        <taxon>Streptomycetaceae</taxon>
        <taxon>Streptomyces</taxon>
    </lineage>
</organism>
<dbReference type="OrthoDB" id="4277223at2"/>
<reference evidence="4" key="1">
    <citation type="submission" date="2015-07" db="EMBL/GenBank/DDBJ databases">
        <authorList>
            <consortium name="Consortium for Microbial Forensics and Genomics (microFORGE)"/>
            <person name="Knight B.M."/>
            <person name="Roberts D.P."/>
            <person name="Lin D."/>
            <person name="Hari K."/>
            <person name="Fletcher J."/>
            <person name="Melcher U."/>
            <person name="Blagden T."/>
            <person name="Winegar R.A."/>
        </authorList>
    </citation>
    <scope>NUCLEOTIDE SEQUENCE [LARGE SCALE GENOMIC DNA]</scope>
    <source>
        <strain evidence="4">NRRL B-1447</strain>
    </source>
</reference>
<feature type="transmembrane region" description="Helical" evidence="2">
    <location>
        <begin position="125"/>
        <end position="149"/>
    </location>
</feature>
<name>A0A0L8M747_STRVG</name>
<feature type="compositionally biased region" description="Low complexity" evidence="1">
    <location>
        <begin position="9"/>
        <end position="45"/>
    </location>
</feature>
<dbReference type="RefSeq" id="WP_030389148.1">
    <property type="nucleotide sequence ID" value="NZ_LGUV01000353.1"/>
</dbReference>
<evidence type="ECO:0000256" key="2">
    <source>
        <dbReference type="SAM" id="Phobius"/>
    </source>
</evidence>
<keyword evidence="2" id="KW-1133">Transmembrane helix</keyword>
<keyword evidence="2" id="KW-0812">Transmembrane</keyword>
<evidence type="ECO:0000313" key="3">
    <source>
        <dbReference type="EMBL" id="KOG46216.1"/>
    </source>
</evidence>
<proteinExistence type="predicted"/>
<dbReference type="SUPFAM" id="SSF81995">
    <property type="entry name" value="beta-sandwich domain of Sec23/24"/>
    <property type="match status" value="1"/>
</dbReference>
<dbReference type="PATRIC" id="fig|1961.12.peg.6221"/>
<feature type="transmembrane region" description="Helical" evidence="2">
    <location>
        <begin position="198"/>
        <end position="219"/>
    </location>
</feature>
<dbReference type="Proteomes" id="UP000037084">
    <property type="component" value="Unassembled WGS sequence"/>
</dbReference>
<feature type="region of interest" description="Disordered" evidence="1">
    <location>
        <begin position="1"/>
        <end position="45"/>
    </location>
</feature>
<keyword evidence="2" id="KW-0472">Membrane</keyword>
<accession>A0A0L8M747</accession>